<dbReference type="PANTHER" id="PTHR45913">
    <property type="entry name" value="EPM2A-INTERACTING PROTEIN 1"/>
    <property type="match status" value="1"/>
</dbReference>
<protein>
    <recommendedName>
        <fullName evidence="3">DUF4371 domain-containing protein</fullName>
    </recommendedName>
</protein>
<reference evidence="1" key="1">
    <citation type="submission" date="2022-03" db="EMBL/GenBank/DDBJ databases">
        <authorList>
            <person name="Sayadi A."/>
        </authorList>
    </citation>
    <scope>NUCLEOTIDE SEQUENCE</scope>
</reference>
<proteinExistence type="predicted"/>
<comment type="caution">
    <text evidence="1">The sequence shown here is derived from an EMBL/GenBank/DDBJ whole genome shotgun (WGS) entry which is preliminary data.</text>
</comment>
<evidence type="ECO:0000313" key="2">
    <source>
        <dbReference type="Proteomes" id="UP001152888"/>
    </source>
</evidence>
<evidence type="ECO:0008006" key="3">
    <source>
        <dbReference type="Google" id="ProtNLM"/>
    </source>
</evidence>
<dbReference type="EMBL" id="CAKOFQ010007559">
    <property type="protein sequence ID" value="CAH2003823.1"/>
    <property type="molecule type" value="Genomic_DNA"/>
</dbReference>
<sequence>MNGICDKCNNPTLEPTDNTDSVKYFQWKSVIEEKIVKGQNKKFKITKKVTISSTVKELEISFIQDIPVMKKHLYGIYKYNKLKKELKENLTEEEILIQIDFSENYTSVYYIRNVDNILQSKSFATVSENLDHQAHAIWAHMKPILRTVLEKKDINALHIYSDGPTSQYRNRTNIHLWLQTLITEFKQITKSSWTYSEPGHGKGPMDGVGGALKRIADRHVLMGRDIQTASDLLNLFTDSTILVKEIPDEDISSAKDLVPKTLDAIPGIMNITRITWQRGPDVTIKLYRHERFEKQLKMSTLSCSLYPKFEPINMGILSRKSPQPNESMDIQDLQKSKKRSIYKNIYYSSSSDDDDLMSISVRQQTAQKSVTVEAGTSYIEGKENLHPNLISPGTFVLIRVPTQNKTVNYRYVATCKTGVDKDDGEILVTYLKSKRPTLDRMFASTSQRNNNGLRASYNSSLLIAKSGKPHTIGEKLILPAVEEVLKTVLHKPASDIIKRIPLSNNAVERRIDEMSSDIESFLCNYLQTTHFSIQLDESTLPDNAALLLAYVRFIMNQEIYEELLFARTLITDTKGESIFHVLKDYFIGKAIPLSNIISVATDGAPAMLQRRGKELAEMISDTKAFIKKLEFWEQN</sequence>
<organism evidence="1 2">
    <name type="scientific">Acanthoscelides obtectus</name>
    <name type="common">Bean weevil</name>
    <name type="synonym">Bruchus obtectus</name>
    <dbReference type="NCBI Taxonomy" id="200917"/>
    <lineage>
        <taxon>Eukaryota</taxon>
        <taxon>Metazoa</taxon>
        <taxon>Ecdysozoa</taxon>
        <taxon>Arthropoda</taxon>
        <taxon>Hexapoda</taxon>
        <taxon>Insecta</taxon>
        <taxon>Pterygota</taxon>
        <taxon>Neoptera</taxon>
        <taxon>Endopterygota</taxon>
        <taxon>Coleoptera</taxon>
        <taxon>Polyphaga</taxon>
        <taxon>Cucujiformia</taxon>
        <taxon>Chrysomeloidea</taxon>
        <taxon>Chrysomelidae</taxon>
        <taxon>Bruchinae</taxon>
        <taxon>Bruchini</taxon>
        <taxon>Acanthoscelides</taxon>
    </lineage>
</organism>
<evidence type="ECO:0000313" key="1">
    <source>
        <dbReference type="EMBL" id="CAH2003823.1"/>
    </source>
</evidence>
<gene>
    <name evidence="1" type="ORF">ACAOBT_LOCUS27644</name>
</gene>
<dbReference type="AlphaFoldDB" id="A0A9P0PYX0"/>
<dbReference type="PANTHER" id="PTHR45913:SF22">
    <property type="entry name" value="SCAN BOX DOMAIN-CONTAINING PROTEIN"/>
    <property type="match status" value="1"/>
</dbReference>
<name>A0A9P0PYX0_ACAOB</name>
<keyword evidence="2" id="KW-1185">Reference proteome</keyword>
<dbReference type="OrthoDB" id="6772600at2759"/>
<dbReference type="Proteomes" id="UP001152888">
    <property type="component" value="Unassembled WGS sequence"/>
</dbReference>
<accession>A0A9P0PYX0</accession>